<evidence type="ECO:0000313" key="3">
    <source>
        <dbReference type="EMBL" id="CAI8023019.1"/>
    </source>
</evidence>
<dbReference type="PANTHER" id="PTHR12959:SF11">
    <property type="entry name" value="GPI TRANSAMIDASE COMPONENT PIG-T"/>
    <property type="match status" value="1"/>
</dbReference>
<dbReference type="Proteomes" id="UP001174909">
    <property type="component" value="Unassembled WGS sequence"/>
</dbReference>
<feature type="signal peptide" evidence="2">
    <location>
        <begin position="1"/>
        <end position="27"/>
    </location>
</feature>
<evidence type="ECO:0000256" key="2">
    <source>
        <dbReference type="SAM" id="SignalP"/>
    </source>
</evidence>
<reference evidence="3" key="1">
    <citation type="submission" date="2023-03" db="EMBL/GenBank/DDBJ databases">
        <authorList>
            <person name="Steffen K."/>
            <person name="Cardenas P."/>
        </authorList>
    </citation>
    <scope>NUCLEOTIDE SEQUENCE</scope>
</reference>
<keyword evidence="2" id="KW-0732">Signal</keyword>
<evidence type="ECO:0000313" key="4">
    <source>
        <dbReference type="Proteomes" id="UP001174909"/>
    </source>
</evidence>
<keyword evidence="1" id="KW-1133">Transmembrane helix</keyword>
<dbReference type="PANTHER" id="PTHR12959">
    <property type="entry name" value="GPI TRANSAMIDASE COMPONENT PIG-T-RELATED"/>
    <property type="match status" value="1"/>
</dbReference>
<proteinExistence type="predicted"/>
<dbReference type="InterPro" id="IPR007245">
    <property type="entry name" value="PIG-T"/>
</dbReference>
<dbReference type="GO" id="GO:0016255">
    <property type="term" value="P:attachment of GPI anchor to protein"/>
    <property type="evidence" value="ECO:0007669"/>
    <property type="project" value="InterPro"/>
</dbReference>
<keyword evidence="1" id="KW-0812">Transmembrane</keyword>
<dbReference type="Pfam" id="PF04113">
    <property type="entry name" value="Gpi16"/>
    <property type="match status" value="2"/>
</dbReference>
<sequence length="571" mass="63228">MAARRWDWVQLLTAVFLHLTLPCMCQGRAEQSYSEALFMKFLADGRVSATFDFSTVWSVHPLLFSNPGNVQHYGIFPKSLAEVVAHYHVQELHLTLTQGQWRTRVWGYPAHPAPPGAELWAWFLPEADSEKEWPGLVDAMSGLLGAHLNAIDSASSFQPLVSFRPNGAILSKDMSNSSALLRYAALPRETVCTENFTPWTKLLPCGTAAGLGELFEAESLYDCDYHSLGLHFTPHCLDDGCGQVGVRLSLTLTVVFPPPVTSNPSILEWSLKSLFHRPLTSACPLAFSSTVTVETNSIDGVQVSLSQTPSLTGTVEVAGRRRDRAVFDLHSLTNSTTSKPLPPLSVSSSSWAYHIMPEQPELLVSRHLVGSGHDWGGLATEITNSAPHTVEVLYLEMVPWFFRLYLHTLSVSQATVLSQHYVPAKDRRRAHMLELRLSLPPLSTSYLSLQFRRAHLKWTEHKPDAHHGFYINSAVITTVLSECPNCTSLAAQDQDLAVLRLYSEPLLVSLPTPDFSMPYNVICFVCTVIAIAFGSVFNLTTRTLQPAAAAKEKLLTRILRRIGVLSKQKSD</sequence>
<gene>
    <name evidence="3" type="ORF">GBAR_LOCUS13482</name>
</gene>
<keyword evidence="4" id="KW-1185">Reference proteome</keyword>
<organism evidence="3 4">
    <name type="scientific">Geodia barretti</name>
    <name type="common">Barrett's horny sponge</name>
    <dbReference type="NCBI Taxonomy" id="519541"/>
    <lineage>
        <taxon>Eukaryota</taxon>
        <taxon>Metazoa</taxon>
        <taxon>Porifera</taxon>
        <taxon>Demospongiae</taxon>
        <taxon>Heteroscleromorpha</taxon>
        <taxon>Tetractinellida</taxon>
        <taxon>Astrophorina</taxon>
        <taxon>Geodiidae</taxon>
        <taxon>Geodia</taxon>
    </lineage>
</organism>
<feature type="transmembrane region" description="Helical" evidence="1">
    <location>
        <begin position="517"/>
        <end position="537"/>
    </location>
</feature>
<comment type="caution">
    <text evidence="3">The sequence shown here is derived from an EMBL/GenBank/DDBJ whole genome shotgun (WGS) entry which is preliminary data.</text>
</comment>
<name>A0AA35WJU0_GEOBA</name>
<accession>A0AA35WJU0</accession>
<dbReference type="GO" id="GO:0042765">
    <property type="term" value="C:GPI-anchor transamidase complex"/>
    <property type="evidence" value="ECO:0007669"/>
    <property type="project" value="InterPro"/>
</dbReference>
<evidence type="ECO:0000256" key="1">
    <source>
        <dbReference type="SAM" id="Phobius"/>
    </source>
</evidence>
<protein>
    <submittedName>
        <fullName evidence="3">GPI transamidase component PIG-T</fullName>
    </submittedName>
</protein>
<dbReference type="AlphaFoldDB" id="A0AA35WJU0"/>
<keyword evidence="1" id="KW-0472">Membrane</keyword>
<feature type="chain" id="PRO_5041293082" evidence="2">
    <location>
        <begin position="28"/>
        <end position="571"/>
    </location>
</feature>
<dbReference type="EMBL" id="CASHTH010001989">
    <property type="protein sequence ID" value="CAI8023019.1"/>
    <property type="molecule type" value="Genomic_DNA"/>
</dbReference>